<feature type="transmembrane region" description="Helical" evidence="1">
    <location>
        <begin position="12"/>
        <end position="32"/>
    </location>
</feature>
<evidence type="ECO:0000313" key="3">
    <source>
        <dbReference type="EMBL" id="CAF3939785.1"/>
    </source>
</evidence>
<dbReference type="AlphaFoldDB" id="A0A819K209"/>
<proteinExistence type="predicted"/>
<evidence type="ECO:0000313" key="2">
    <source>
        <dbReference type="EMBL" id="CAF0849722.1"/>
    </source>
</evidence>
<gene>
    <name evidence="2" type="ORF">IZO911_LOCUS9524</name>
    <name evidence="3" type="ORF">KXQ929_LOCUS24966</name>
</gene>
<accession>A0A819K209</accession>
<protein>
    <submittedName>
        <fullName evidence="3">Uncharacterized protein</fullName>
    </submittedName>
</protein>
<comment type="caution">
    <text evidence="3">The sequence shown here is derived from an EMBL/GenBank/DDBJ whole genome shotgun (WGS) entry which is preliminary data.</text>
</comment>
<keyword evidence="1" id="KW-0472">Membrane</keyword>
<dbReference type="Proteomes" id="UP000663868">
    <property type="component" value="Unassembled WGS sequence"/>
</dbReference>
<reference evidence="3" key="1">
    <citation type="submission" date="2021-02" db="EMBL/GenBank/DDBJ databases">
        <authorList>
            <person name="Nowell W R."/>
        </authorList>
    </citation>
    <scope>NUCLEOTIDE SEQUENCE</scope>
</reference>
<dbReference type="EMBL" id="CAJNOE010000067">
    <property type="protein sequence ID" value="CAF0849722.1"/>
    <property type="molecule type" value="Genomic_DNA"/>
</dbReference>
<keyword evidence="1" id="KW-0812">Transmembrane</keyword>
<evidence type="ECO:0000256" key="1">
    <source>
        <dbReference type="SAM" id="Phobius"/>
    </source>
</evidence>
<evidence type="ECO:0000313" key="4">
    <source>
        <dbReference type="Proteomes" id="UP000663868"/>
    </source>
</evidence>
<sequence length="357" mass="41094">MNRLLFVLIKQCRYFAMIFVVLTTIGVAQWSFGPSFITNTSDTSLLTYISNNNITNKLFASPQQTCSCTRPILKQKSNNLTKKSLCNAYSTSRGFHQRIISISMYGAKENQRFIMNQTLQYLHELIADMKKIYPGWILRIYHDTSIKQDIICPIECEHNDVDFCDINALTKLSDTNNYIPPKIWRFLPAGDELVDVMASRDLDSPLTQREVDAVNEWLSTDKAWHTMRDHPHHGIGMLGGTWGFRPALDRTFSRQLLQKMVNRRLISKYDKRHDQTFLGEHVWPNIQNNLIAHDSFTCATRNGKNSQPWPSRRPAINGTGTACFVGCVRPCCGTIYTPFPKCPLKCRPKNHPDWLWC</sequence>
<dbReference type="Proteomes" id="UP000663860">
    <property type="component" value="Unassembled WGS sequence"/>
</dbReference>
<name>A0A819K209_9BILA</name>
<keyword evidence="1" id="KW-1133">Transmembrane helix</keyword>
<organism evidence="3 4">
    <name type="scientific">Adineta steineri</name>
    <dbReference type="NCBI Taxonomy" id="433720"/>
    <lineage>
        <taxon>Eukaryota</taxon>
        <taxon>Metazoa</taxon>
        <taxon>Spiralia</taxon>
        <taxon>Gnathifera</taxon>
        <taxon>Rotifera</taxon>
        <taxon>Eurotatoria</taxon>
        <taxon>Bdelloidea</taxon>
        <taxon>Adinetida</taxon>
        <taxon>Adinetidae</taxon>
        <taxon>Adineta</taxon>
    </lineage>
</organism>
<dbReference type="EMBL" id="CAJOBB010002119">
    <property type="protein sequence ID" value="CAF3939785.1"/>
    <property type="molecule type" value="Genomic_DNA"/>
</dbReference>